<evidence type="ECO:0000313" key="3">
    <source>
        <dbReference type="Proteomes" id="UP000591131"/>
    </source>
</evidence>
<feature type="domain" description="Peptidase A1" evidence="1">
    <location>
        <begin position="14"/>
        <end position="346"/>
    </location>
</feature>
<name>A0A7J6MN66_PERCH</name>
<evidence type="ECO:0000313" key="2">
    <source>
        <dbReference type="EMBL" id="KAF4673049.1"/>
    </source>
</evidence>
<comment type="caution">
    <text evidence="2">The sequence shown here is derived from an EMBL/GenBank/DDBJ whole genome shotgun (WGS) entry which is preliminary data.</text>
</comment>
<protein>
    <recommendedName>
        <fullName evidence="1">Peptidase A1 domain-containing protein</fullName>
    </recommendedName>
</protein>
<dbReference type="Pfam" id="PF00026">
    <property type="entry name" value="Asp"/>
    <property type="match status" value="1"/>
</dbReference>
<dbReference type="SUPFAM" id="SSF50630">
    <property type="entry name" value="Acid proteases"/>
    <property type="match status" value="1"/>
</dbReference>
<dbReference type="PROSITE" id="PS51767">
    <property type="entry name" value="PEPTIDASE_A1"/>
    <property type="match status" value="1"/>
</dbReference>
<dbReference type="InterPro" id="IPR033121">
    <property type="entry name" value="PEPTIDASE_A1"/>
</dbReference>
<dbReference type="AlphaFoldDB" id="A0A7J6MN66"/>
<organism evidence="2 3">
    <name type="scientific">Perkinsus chesapeaki</name>
    <name type="common">Clam parasite</name>
    <name type="synonym">Perkinsus andrewsi</name>
    <dbReference type="NCBI Taxonomy" id="330153"/>
    <lineage>
        <taxon>Eukaryota</taxon>
        <taxon>Sar</taxon>
        <taxon>Alveolata</taxon>
        <taxon>Perkinsozoa</taxon>
        <taxon>Perkinsea</taxon>
        <taxon>Perkinsida</taxon>
        <taxon>Perkinsidae</taxon>
        <taxon>Perkinsus</taxon>
    </lineage>
</organism>
<accession>A0A7J6MN66</accession>
<dbReference type="Gene3D" id="2.40.70.10">
    <property type="entry name" value="Acid Proteases"/>
    <property type="match status" value="2"/>
</dbReference>
<dbReference type="EMBL" id="JAAPAO010000092">
    <property type="protein sequence ID" value="KAF4673049.1"/>
    <property type="molecule type" value="Genomic_DNA"/>
</dbReference>
<gene>
    <name evidence="2" type="ORF">FOL47_011058</name>
</gene>
<reference evidence="2 3" key="1">
    <citation type="submission" date="2020-04" db="EMBL/GenBank/DDBJ databases">
        <title>Perkinsus chesapeaki whole genome sequence.</title>
        <authorList>
            <person name="Bogema D.R."/>
        </authorList>
    </citation>
    <scope>NUCLEOTIDE SEQUENCE [LARGE SCALE GENOMIC DNA]</scope>
    <source>
        <strain evidence="2">ATCC PRA-425</strain>
    </source>
</reference>
<sequence>MLTATTLISLAFSQNKVSGIAFDGQPLELYMDTGSPGTYVIYKDWYEKTYGQCPPKTCYTCVGPCDPYSEEKFVLKFDDGSAIETVFHEGVVELGGNKLRMKFRLIIGWSPPPAFKTEKPMNYFGLDFDPRASDESILTQLVLKKIVSEKTVSICAPSLPRSFAGKLILGSVTPEQCAITPPKTVFKMDPFEVHFNTEVSSYGLVSSYGQAYSRPLFDSFAIYDTGSYSITLYKAYLEFLLNTITEVVKQDSGLDVHVKVKDGSWYIQQRGYDYLPTLTFAIGAATASRTIHIPPIHYTQDCDGTWCLLLLQQYNSPDIILGRPFFTTHFSSFTEIKGGPRTVPLAAYANKKG</sequence>
<evidence type="ECO:0000259" key="1">
    <source>
        <dbReference type="PROSITE" id="PS51767"/>
    </source>
</evidence>
<keyword evidence="3" id="KW-1185">Reference proteome</keyword>
<dbReference type="Proteomes" id="UP000591131">
    <property type="component" value="Unassembled WGS sequence"/>
</dbReference>
<proteinExistence type="predicted"/>
<dbReference type="InterPro" id="IPR021109">
    <property type="entry name" value="Peptidase_aspartic_dom_sf"/>
</dbReference>